<keyword evidence="4" id="KW-0645">Protease</keyword>
<reference evidence="4 5" key="1">
    <citation type="journal article" date="2021" name="Elife">
        <title>Chloroplast acquisition without the gene transfer in kleptoplastic sea slugs, Plakobranchus ocellatus.</title>
        <authorList>
            <person name="Maeda T."/>
            <person name="Takahashi S."/>
            <person name="Yoshida T."/>
            <person name="Shimamura S."/>
            <person name="Takaki Y."/>
            <person name="Nagai Y."/>
            <person name="Toyoda A."/>
            <person name="Suzuki Y."/>
            <person name="Arimoto A."/>
            <person name="Ishii H."/>
            <person name="Satoh N."/>
            <person name="Nishiyama T."/>
            <person name="Hasebe M."/>
            <person name="Maruyama T."/>
            <person name="Minagawa J."/>
            <person name="Obokata J."/>
            <person name="Shigenobu S."/>
        </authorList>
    </citation>
    <scope>NUCLEOTIDE SEQUENCE [LARGE SCALE GENOMIC DNA]</scope>
</reference>
<dbReference type="CDD" id="cd00094">
    <property type="entry name" value="HX"/>
    <property type="match status" value="1"/>
</dbReference>
<dbReference type="EMBL" id="BMAT01012774">
    <property type="protein sequence ID" value="GFR98941.1"/>
    <property type="molecule type" value="Genomic_DNA"/>
</dbReference>
<dbReference type="PROSITE" id="PS51642">
    <property type="entry name" value="HEMOPEXIN_2"/>
    <property type="match status" value="4"/>
</dbReference>
<feature type="repeat" description="Hemopexin" evidence="2">
    <location>
        <begin position="61"/>
        <end position="106"/>
    </location>
</feature>
<gene>
    <name evidence="4" type="ORF">ElyMa_006362000</name>
</gene>
<dbReference type="InterPro" id="IPR036375">
    <property type="entry name" value="Hemopexin-like_dom_sf"/>
</dbReference>
<dbReference type="Proteomes" id="UP000762676">
    <property type="component" value="Unassembled WGS sequence"/>
</dbReference>
<keyword evidence="1" id="KW-0677">Repeat</keyword>
<dbReference type="GO" id="GO:0005615">
    <property type="term" value="C:extracellular space"/>
    <property type="evidence" value="ECO:0007669"/>
    <property type="project" value="TreeGrafter"/>
</dbReference>
<dbReference type="SUPFAM" id="SSF50923">
    <property type="entry name" value="Hemopexin-like domain"/>
    <property type="match status" value="1"/>
</dbReference>
<evidence type="ECO:0000256" key="3">
    <source>
        <dbReference type="SAM" id="MobiDB-lite"/>
    </source>
</evidence>
<organism evidence="4 5">
    <name type="scientific">Elysia marginata</name>
    <dbReference type="NCBI Taxonomy" id="1093978"/>
    <lineage>
        <taxon>Eukaryota</taxon>
        <taxon>Metazoa</taxon>
        <taxon>Spiralia</taxon>
        <taxon>Lophotrochozoa</taxon>
        <taxon>Mollusca</taxon>
        <taxon>Gastropoda</taxon>
        <taxon>Heterobranchia</taxon>
        <taxon>Euthyneura</taxon>
        <taxon>Panpulmonata</taxon>
        <taxon>Sacoglossa</taxon>
        <taxon>Placobranchoidea</taxon>
        <taxon>Plakobranchidae</taxon>
        <taxon>Elysia</taxon>
    </lineage>
</organism>
<dbReference type="GO" id="GO:0030198">
    <property type="term" value="P:extracellular matrix organization"/>
    <property type="evidence" value="ECO:0007669"/>
    <property type="project" value="TreeGrafter"/>
</dbReference>
<keyword evidence="5" id="KW-1185">Reference proteome</keyword>
<keyword evidence="4" id="KW-0482">Metalloprotease</keyword>
<feature type="repeat" description="Hemopexin" evidence="2">
    <location>
        <begin position="151"/>
        <end position="197"/>
    </location>
</feature>
<dbReference type="GO" id="GO:0004222">
    <property type="term" value="F:metalloendopeptidase activity"/>
    <property type="evidence" value="ECO:0007669"/>
    <property type="project" value="TreeGrafter"/>
</dbReference>
<dbReference type="InterPro" id="IPR018487">
    <property type="entry name" value="Hemopexin-like_repeat"/>
</dbReference>
<name>A0AAV4HP19_9GAST</name>
<evidence type="ECO:0000313" key="4">
    <source>
        <dbReference type="EMBL" id="GFR98941.1"/>
    </source>
</evidence>
<evidence type="ECO:0000256" key="1">
    <source>
        <dbReference type="ARBA" id="ARBA00022737"/>
    </source>
</evidence>
<feature type="repeat" description="Hemopexin" evidence="2">
    <location>
        <begin position="107"/>
        <end position="150"/>
    </location>
</feature>
<dbReference type="SMART" id="SM00120">
    <property type="entry name" value="HX"/>
    <property type="match status" value="4"/>
</dbReference>
<comment type="caution">
    <text evidence="4">The sequence shown here is derived from an EMBL/GenBank/DDBJ whole genome shotgun (WGS) entry which is preliminary data.</text>
</comment>
<dbReference type="PANTHER" id="PTHR10201">
    <property type="entry name" value="MATRIX METALLOPROTEINASE"/>
    <property type="match status" value="1"/>
</dbReference>
<dbReference type="Pfam" id="PF00045">
    <property type="entry name" value="Hemopexin"/>
    <property type="match status" value="4"/>
</dbReference>
<proteinExistence type="predicted"/>
<dbReference type="GO" id="GO:0030574">
    <property type="term" value="P:collagen catabolic process"/>
    <property type="evidence" value="ECO:0007669"/>
    <property type="project" value="TreeGrafter"/>
</dbReference>
<dbReference type="AlphaFoldDB" id="A0AAV4HP19"/>
<accession>A0AAV4HP19</accession>
<evidence type="ECO:0000313" key="5">
    <source>
        <dbReference type="Proteomes" id="UP000762676"/>
    </source>
</evidence>
<dbReference type="Gene3D" id="2.110.10.10">
    <property type="entry name" value="Hemopexin-like domain"/>
    <property type="match status" value="1"/>
</dbReference>
<keyword evidence="4" id="KW-0378">Hydrolase</keyword>
<protein>
    <submittedName>
        <fullName evidence="4">Matrix metalloproteinase-14</fullName>
    </submittedName>
</protein>
<dbReference type="InterPro" id="IPR000585">
    <property type="entry name" value="Hemopexin-like_dom"/>
</dbReference>
<sequence>MAPFYRGYQKDFRLDPDDVKGIQELYGKPINHSPRRHTPGSRTPAKDSEGPKLSVPRLCVEPKIDAMFTGSGHDTFIFKGHEYYKIEPWGIAKGYPRLISEDWYPLKGPIDSALYWSNGYTYLFKGSLYYKFYGRKFKYSRSIRSGFMGIPDNVDASFVWGKNKVTYFMKGNQYWRYSTNQADPEYPKPLRMWGRGMPARVDAAVRWRNDKTYFFREESYYRYNDYDFMVEDSYPRPTAQWWLGCPDKDEVRHINQIQDLNGDPEKPVPDLKGGQSDYQHFPGATGNIQWEMSTDSALGELDQSEATMETPLESSDKELEFQPDSVESRVFDEPGFRNNSRNFSTRLSSFSSHVVLLQTVFTALVSSLLVHSGS</sequence>
<feature type="region of interest" description="Disordered" evidence="3">
    <location>
        <begin position="26"/>
        <end position="53"/>
    </location>
</feature>
<dbReference type="PANTHER" id="PTHR10201:SF331">
    <property type="entry name" value="MATRIX METALLOPROTEINASE-14-LIKE ISOFORM X1"/>
    <property type="match status" value="1"/>
</dbReference>
<feature type="repeat" description="Hemopexin" evidence="2">
    <location>
        <begin position="198"/>
        <end position="245"/>
    </location>
</feature>
<evidence type="ECO:0000256" key="2">
    <source>
        <dbReference type="PROSITE-ProRule" id="PRU01011"/>
    </source>
</evidence>